<name>A0A0P1BF68_9BASI</name>
<comment type="pathway">
    <text evidence="2">Protein modification; peptidyl-diphthamide biosynthesis.</text>
</comment>
<comment type="cofactor">
    <cofactor evidence="1">
        <name>[4Fe-4S] cluster</name>
        <dbReference type="ChEBI" id="CHEBI:49883"/>
    </cofactor>
</comment>
<evidence type="ECO:0000256" key="2">
    <source>
        <dbReference type="ARBA" id="ARBA00005156"/>
    </source>
</evidence>
<evidence type="ECO:0000256" key="1">
    <source>
        <dbReference type="ARBA" id="ARBA00001966"/>
    </source>
</evidence>
<comment type="similarity">
    <text evidence="3">Belongs to the DPH1/DPH2 family. DPH1 subfamily.</text>
</comment>
<dbReference type="Proteomes" id="UP000054845">
    <property type="component" value="Unassembled WGS sequence"/>
</dbReference>
<evidence type="ECO:0000256" key="12">
    <source>
        <dbReference type="ARBA" id="ARBA00032574"/>
    </source>
</evidence>
<dbReference type="Pfam" id="PF01866">
    <property type="entry name" value="Diphthamide_syn"/>
    <property type="match status" value="3"/>
</dbReference>
<feature type="region of interest" description="Disordered" evidence="16">
    <location>
        <begin position="238"/>
        <end position="267"/>
    </location>
</feature>
<dbReference type="GO" id="GO:0090560">
    <property type="term" value="F:2-(3-amino-3-carboxypropyl)histidine synthase activity"/>
    <property type="evidence" value="ECO:0007669"/>
    <property type="project" value="UniProtKB-EC"/>
</dbReference>
<dbReference type="GO" id="GO:0051536">
    <property type="term" value="F:iron-sulfur cluster binding"/>
    <property type="evidence" value="ECO:0007669"/>
    <property type="project" value="UniProtKB-KW"/>
</dbReference>
<evidence type="ECO:0000256" key="14">
    <source>
        <dbReference type="ARBA" id="ARBA00048403"/>
    </source>
</evidence>
<dbReference type="Gene3D" id="3.40.50.11840">
    <property type="entry name" value="Diphthamide synthesis DPH1/DPH2 domain 1"/>
    <property type="match status" value="1"/>
</dbReference>
<evidence type="ECO:0000256" key="16">
    <source>
        <dbReference type="SAM" id="MobiDB-lite"/>
    </source>
</evidence>
<evidence type="ECO:0000256" key="15">
    <source>
        <dbReference type="ARBA" id="ARBA00060338"/>
    </source>
</evidence>
<evidence type="ECO:0000256" key="3">
    <source>
        <dbReference type="ARBA" id="ARBA00010173"/>
    </source>
</evidence>
<dbReference type="SFLD" id="SFLDS00032">
    <property type="entry name" value="Radical_SAM_3-amino-3-carboxyp"/>
    <property type="match status" value="1"/>
</dbReference>
<dbReference type="Gene3D" id="3.40.50.11860">
    <property type="entry name" value="Diphthamide synthesis DPH1/DPH2 domain 3"/>
    <property type="match status" value="1"/>
</dbReference>
<evidence type="ECO:0000256" key="5">
    <source>
        <dbReference type="ARBA" id="ARBA00021915"/>
    </source>
</evidence>
<evidence type="ECO:0000256" key="11">
    <source>
        <dbReference type="ARBA" id="ARBA00031690"/>
    </source>
</evidence>
<accession>A0A0P1BF68</accession>
<comment type="catalytic activity">
    <reaction evidence="14">
        <text>L-histidyl-[translation elongation factor 2] + S-adenosyl-L-methionine = 2-[(3S)-amino-3-carboxypropyl]-L-histidyl-[translation elongation factor 2] + S-methyl-5'-thioadenosine + H(+)</text>
        <dbReference type="Rhea" id="RHEA:36783"/>
        <dbReference type="Rhea" id="RHEA-COMP:9748"/>
        <dbReference type="Rhea" id="RHEA-COMP:9749"/>
        <dbReference type="ChEBI" id="CHEBI:15378"/>
        <dbReference type="ChEBI" id="CHEBI:17509"/>
        <dbReference type="ChEBI" id="CHEBI:29979"/>
        <dbReference type="ChEBI" id="CHEBI:59789"/>
        <dbReference type="ChEBI" id="CHEBI:73995"/>
        <dbReference type="EC" id="2.5.1.108"/>
    </reaction>
</comment>
<evidence type="ECO:0000256" key="7">
    <source>
        <dbReference type="ARBA" id="ARBA00022691"/>
    </source>
</evidence>
<evidence type="ECO:0000313" key="17">
    <source>
        <dbReference type="EMBL" id="CEH14104.1"/>
    </source>
</evidence>
<dbReference type="InterPro" id="IPR042263">
    <property type="entry name" value="DPH1/DPH2_1"/>
</dbReference>
<feature type="compositionally biased region" description="Basic and acidic residues" evidence="16">
    <location>
        <begin position="529"/>
        <end position="545"/>
    </location>
</feature>
<dbReference type="EC" id="2.5.1.108" evidence="4"/>
<dbReference type="AlphaFoldDB" id="A0A0P1BF68"/>
<proteinExistence type="inferred from homology"/>
<keyword evidence="18" id="KW-1185">Reference proteome</keyword>
<protein>
    <recommendedName>
        <fullName evidence="5">2-(3-amino-3-carboxypropyl)histidine synthase subunit 1</fullName>
        <ecNumber evidence="4">2.5.1.108</ecNumber>
    </recommendedName>
    <alternativeName>
        <fullName evidence="12">Diphthamide biosynthesis protein 1</fullName>
    </alternativeName>
    <alternativeName>
        <fullName evidence="13">Diphtheria toxin resistance protein 1</fullName>
    </alternativeName>
    <alternativeName>
        <fullName evidence="11">S-adenosyl-L-methionine:L-histidine 3-amino-3-carboxypropyltransferase 1</fullName>
    </alternativeName>
</protein>
<dbReference type="PANTHER" id="PTHR10762:SF1">
    <property type="entry name" value="2-(3-AMINO-3-CARBOXYPROPYL)HISTIDINE SYNTHASE SUBUNIT 1"/>
    <property type="match status" value="1"/>
</dbReference>
<dbReference type="EMBL" id="CCYA01000240">
    <property type="protein sequence ID" value="CEH14104.1"/>
    <property type="molecule type" value="Genomic_DNA"/>
</dbReference>
<organism evidence="17 18">
    <name type="scientific">Ceraceosorus bombacis</name>
    <dbReference type="NCBI Taxonomy" id="401625"/>
    <lineage>
        <taxon>Eukaryota</taxon>
        <taxon>Fungi</taxon>
        <taxon>Dikarya</taxon>
        <taxon>Basidiomycota</taxon>
        <taxon>Ustilaginomycotina</taxon>
        <taxon>Exobasidiomycetes</taxon>
        <taxon>Ceraceosorales</taxon>
        <taxon>Ceraceosoraceae</taxon>
        <taxon>Ceraceosorus</taxon>
    </lineage>
</organism>
<evidence type="ECO:0000256" key="9">
    <source>
        <dbReference type="ARBA" id="ARBA00023004"/>
    </source>
</evidence>
<evidence type="ECO:0000313" key="18">
    <source>
        <dbReference type="Proteomes" id="UP000054845"/>
    </source>
</evidence>
<dbReference type="InterPro" id="IPR016435">
    <property type="entry name" value="DPH1/DPH2"/>
</dbReference>
<keyword evidence="10" id="KW-0411">Iron-sulfur</keyword>
<dbReference type="FunFam" id="3.40.50.11840:FF:000001">
    <property type="entry name" value="2-(3-amino-3-carboxypropyl)histidine synthase subunit 1"/>
    <property type="match status" value="1"/>
</dbReference>
<reference evidence="17 18" key="1">
    <citation type="submission" date="2014-09" db="EMBL/GenBank/DDBJ databases">
        <authorList>
            <person name="Magalhaes I.L.F."/>
            <person name="Oliveira U."/>
            <person name="Santos F.R."/>
            <person name="Vidigal T.H.D.A."/>
            <person name="Brescovit A.D."/>
            <person name="Santos A.J."/>
        </authorList>
    </citation>
    <scope>NUCLEOTIDE SEQUENCE [LARGE SCALE GENOMIC DNA]</scope>
</reference>
<dbReference type="InterPro" id="IPR042264">
    <property type="entry name" value="DPH1/DPH2_2"/>
</dbReference>
<dbReference type="GO" id="GO:0046872">
    <property type="term" value="F:metal ion binding"/>
    <property type="evidence" value="ECO:0007669"/>
    <property type="project" value="UniProtKB-KW"/>
</dbReference>
<dbReference type="PANTHER" id="PTHR10762">
    <property type="entry name" value="DIPHTHAMIDE BIOSYNTHESIS PROTEIN"/>
    <property type="match status" value="1"/>
</dbReference>
<evidence type="ECO:0000256" key="6">
    <source>
        <dbReference type="ARBA" id="ARBA00022679"/>
    </source>
</evidence>
<dbReference type="NCBIfam" id="TIGR00322">
    <property type="entry name" value="diphth2_R"/>
    <property type="match status" value="3"/>
</dbReference>
<evidence type="ECO:0000256" key="8">
    <source>
        <dbReference type="ARBA" id="ARBA00022723"/>
    </source>
</evidence>
<sequence>MSPSATRNLNAGAVPATILEDAALNACIDALLPRTYSFEIHKTIHQIRFYRCSMVALQMPEGLTLWSTAICDIIERFTEAGTLIMGDVTYGACCVDDYTARALGADLLIHYGHSCLVPVDQTSIRTLYVFVEIAIDAAHLASTVRANFPSSREEFRRRILSDKIQSDPSAATSSRSVRHVDVQLEAEGSAREEDAKLKIAMVGTVQFIAALQGLKEDLEEPWPTEDFAQGSTPRLAIEGSTSAHQQDSSSSSSIAPSTSINSYPSPPRYDRGAYAPLIPQIRPLSPGEILGCTSPVLPADTDLVLYVGDGRFHLESVMIANPRIPAFRFDPYDRVFVREFYDHERMRKDRSDAVKMARAGTATVSASRRKAEAPSIQLGGESDTVQAATQVVQQPKAAGWGVILGTLGRQGSLSVLSNISTILSQSSRCIPVVPILLSELSPAKLALFGPHLDAFVQSSCPRLSIDWGSAFEKPLLSPYEAAVAVDKTRGWDEIRGEGVGMVGAEKASRAVQEVRVPSLAPPNQGAHAIDSEEREASENNRDGTEGLRSGSEADYPMDFYADDSRGPWTPRHGMAVKKRSTAQKGGLSNKALLRKAAAARAQAQAQTQTQTQTRTSPSNQAV</sequence>
<evidence type="ECO:0000256" key="10">
    <source>
        <dbReference type="ARBA" id="ARBA00023014"/>
    </source>
</evidence>
<keyword evidence="7" id="KW-0949">S-adenosyl-L-methionine</keyword>
<feature type="region of interest" description="Disordered" evidence="16">
    <location>
        <begin position="515"/>
        <end position="622"/>
    </location>
</feature>
<dbReference type="STRING" id="401625.A0A0P1BF68"/>
<keyword evidence="6" id="KW-0808">Transferase</keyword>
<keyword evidence="8" id="KW-0479">Metal-binding</keyword>
<dbReference type="InterPro" id="IPR042265">
    <property type="entry name" value="DPH1/DPH2_3"/>
</dbReference>
<feature type="compositionally biased region" description="Low complexity" evidence="16">
    <location>
        <begin position="240"/>
        <end position="262"/>
    </location>
</feature>
<dbReference type="GO" id="GO:0017183">
    <property type="term" value="P:protein histidyl modification to diphthamide"/>
    <property type="evidence" value="ECO:0007669"/>
    <property type="project" value="UniProtKB-UniPathway"/>
</dbReference>
<feature type="compositionally biased region" description="Low complexity" evidence="16">
    <location>
        <begin position="596"/>
        <end position="615"/>
    </location>
</feature>
<evidence type="ECO:0000256" key="13">
    <source>
        <dbReference type="ARBA" id="ARBA00032789"/>
    </source>
</evidence>
<comment type="function">
    <text evidence="15">Catalyzes the first step of diphthamide biosynthesis, a post-translational modification of histidine which occurs in elongation factor 2. DPH1 and DPH2 transfer a 3-amino-3-carboxypropyl (ACP) group from S-adenosyl-L-methionine (SAM) to a histidine residue, the reaction is assisted by a reduction system comprising DPH3 and a NADH-dependent reductase, predominantly CBR1.</text>
</comment>
<dbReference type="UniPathway" id="UPA00559"/>
<dbReference type="Gene3D" id="3.40.50.11850">
    <property type="entry name" value="Diphthamide synthesis DPH1/DPH2 domain 2"/>
    <property type="match status" value="1"/>
</dbReference>
<dbReference type="OrthoDB" id="1649088at2759"/>
<evidence type="ECO:0000256" key="4">
    <source>
        <dbReference type="ARBA" id="ARBA00012221"/>
    </source>
</evidence>
<keyword evidence="9" id="KW-0408">Iron</keyword>